<evidence type="ECO:0000313" key="1">
    <source>
        <dbReference type="EMBL" id="SOQ58894.1"/>
    </source>
</evidence>
<dbReference type="AlphaFoldDB" id="A0A2H1X2M9"/>
<sequence>MYARGISLLHQLRYHQFPEGTKQLNTITHVSALPPRGGAVLRSRHSALCYITTFEAVMERQYFARHGNRTRDPLPGSHNCDYSTNDAVNFSEVTEGIATTSPLANLPNLRFSNFPTISNSQKAGNAFVPPLVFRVSMGGGDCLPSRDPSARLPALEHKKEAGNAPVTRLVFWVSTAGADRLPSDDTDAQPGSFKIDNLHLASVVINARTFSVREEAFGQEWEDNHRMTSPALGEARECQTLTD</sequence>
<dbReference type="EMBL" id="ODYU01012528">
    <property type="protein sequence ID" value="SOQ58894.1"/>
    <property type="molecule type" value="Genomic_DNA"/>
</dbReference>
<proteinExistence type="predicted"/>
<accession>A0A2H1X2M9</accession>
<gene>
    <name evidence="1" type="ORF">SFRICE_022935</name>
</gene>
<protein>
    <submittedName>
        <fullName evidence="1">SFRICE_022935</fullName>
    </submittedName>
</protein>
<organism evidence="1">
    <name type="scientific">Spodoptera frugiperda</name>
    <name type="common">Fall armyworm</name>
    <dbReference type="NCBI Taxonomy" id="7108"/>
    <lineage>
        <taxon>Eukaryota</taxon>
        <taxon>Metazoa</taxon>
        <taxon>Ecdysozoa</taxon>
        <taxon>Arthropoda</taxon>
        <taxon>Hexapoda</taxon>
        <taxon>Insecta</taxon>
        <taxon>Pterygota</taxon>
        <taxon>Neoptera</taxon>
        <taxon>Endopterygota</taxon>
        <taxon>Lepidoptera</taxon>
        <taxon>Glossata</taxon>
        <taxon>Ditrysia</taxon>
        <taxon>Noctuoidea</taxon>
        <taxon>Noctuidae</taxon>
        <taxon>Amphipyrinae</taxon>
        <taxon>Spodoptera</taxon>
    </lineage>
</organism>
<reference evidence="1" key="1">
    <citation type="submission" date="2016-07" db="EMBL/GenBank/DDBJ databases">
        <authorList>
            <person name="Bretaudeau A."/>
        </authorList>
    </citation>
    <scope>NUCLEOTIDE SEQUENCE</scope>
    <source>
        <strain evidence="1">Rice</strain>
        <tissue evidence="1">Whole body</tissue>
    </source>
</reference>
<name>A0A2H1X2M9_SPOFR</name>